<reference evidence="2 3" key="1">
    <citation type="journal article" date="2015" name="Genome Biol.">
        <title>Comparative genomics of Steinernema reveals deeply conserved gene regulatory networks.</title>
        <authorList>
            <person name="Dillman A.R."/>
            <person name="Macchietto M."/>
            <person name="Porter C.F."/>
            <person name="Rogers A."/>
            <person name="Williams B."/>
            <person name="Antoshechkin I."/>
            <person name="Lee M.M."/>
            <person name="Goodwin Z."/>
            <person name="Lu X."/>
            <person name="Lewis E.E."/>
            <person name="Goodrich-Blair H."/>
            <person name="Stock S.P."/>
            <person name="Adams B.J."/>
            <person name="Sternberg P.W."/>
            <person name="Mortazavi A."/>
        </authorList>
    </citation>
    <scope>NUCLEOTIDE SEQUENCE [LARGE SCALE GENOMIC DNA]</scope>
    <source>
        <strain evidence="2 3">ALL</strain>
    </source>
</reference>
<protein>
    <recommendedName>
        <fullName evidence="4">UPAR/Ly6 domain-containing protein</fullName>
    </recommendedName>
</protein>
<name>A0A4U8UJD5_STECR</name>
<feature type="signal peptide" evidence="1">
    <location>
        <begin position="1"/>
        <end position="19"/>
    </location>
</feature>
<dbReference type="SUPFAM" id="SSF57302">
    <property type="entry name" value="Snake toxin-like"/>
    <property type="match status" value="1"/>
</dbReference>
<dbReference type="Gene3D" id="2.10.60.10">
    <property type="entry name" value="CD59"/>
    <property type="match status" value="1"/>
</dbReference>
<dbReference type="PANTHER" id="PTHR34721:SF3">
    <property type="entry name" value="ACTIVIN_RECP DOMAIN-CONTAINING PROTEIN-RELATED"/>
    <property type="match status" value="1"/>
</dbReference>
<dbReference type="InterPro" id="IPR045860">
    <property type="entry name" value="Snake_toxin-like_sf"/>
</dbReference>
<gene>
    <name evidence="2" type="ORF">L596_000636</name>
</gene>
<comment type="caution">
    <text evidence="2">The sequence shown here is derived from an EMBL/GenBank/DDBJ whole genome shotgun (WGS) entry which is preliminary data.</text>
</comment>
<evidence type="ECO:0000256" key="1">
    <source>
        <dbReference type="SAM" id="SignalP"/>
    </source>
</evidence>
<evidence type="ECO:0000313" key="2">
    <source>
        <dbReference type="EMBL" id="TMS32836.1"/>
    </source>
</evidence>
<evidence type="ECO:0000313" key="3">
    <source>
        <dbReference type="Proteomes" id="UP000298663"/>
    </source>
</evidence>
<keyword evidence="1" id="KW-0732">Signal</keyword>
<dbReference type="PANTHER" id="PTHR34721">
    <property type="entry name" value="PROTEIN CBG09734"/>
    <property type="match status" value="1"/>
</dbReference>
<organism evidence="2 3">
    <name type="scientific">Steinernema carpocapsae</name>
    <name type="common">Entomopathogenic nematode</name>
    <dbReference type="NCBI Taxonomy" id="34508"/>
    <lineage>
        <taxon>Eukaryota</taxon>
        <taxon>Metazoa</taxon>
        <taxon>Ecdysozoa</taxon>
        <taxon>Nematoda</taxon>
        <taxon>Chromadorea</taxon>
        <taxon>Rhabditida</taxon>
        <taxon>Tylenchina</taxon>
        <taxon>Panagrolaimomorpha</taxon>
        <taxon>Strongyloidoidea</taxon>
        <taxon>Steinernematidae</taxon>
        <taxon>Steinernema</taxon>
    </lineage>
</organism>
<sequence>MRTGLLTYVLMATLCVTTALKCFEGKEEHKTTHVKQVHCPGDYCYSSKTKHYHHHGHHREHTIVKFECDTQRICEEAGEFSHSQRGFSADVVCCDTDLCNTQYSAFNSNSSPTLFSLFGAVMIVPFTLLL</sequence>
<evidence type="ECO:0008006" key="4">
    <source>
        <dbReference type="Google" id="ProtNLM"/>
    </source>
</evidence>
<reference evidence="2 3" key="2">
    <citation type="journal article" date="2019" name="G3 (Bethesda)">
        <title>Hybrid Assembly of the Genome of the Entomopathogenic Nematode Steinernema carpocapsae Identifies the X-Chromosome.</title>
        <authorList>
            <person name="Serra L."/>
            <person name="Macchietto M."/>
            <person name="Macias-Munoz A."/>
            <person name="McGill C.J."/>
            <person name="Rodriguez I.M."/>
            <person name="Rodriguez B."/>
            <person name="Murad R."/>
            <person name="Mortazavi A."/>
        </authorList>
    </citation>
    <scope>NUCLEOTIDE SEQUENCE [LARGE SCALE GENOMIC DNA]</scope>
    <source>
        <strain evidence="2 3">ALL</strain>
    </source>
</reference>
<proteinExistence type="predicted"/>
<dbReference type="Proteomes" id="UP000298663">
    <property type="component" value="Unassembled WGS sequence"/>
</dbReference>
<dbReference type="AlphaFoldDB" id="A0A4U8UJD5"/>
<dbReference type="EMBL" id="AZBU02000001">
    <property type="protein sequence ID" value="TMS32836.1"/>
    <property type="molecule type" value="Genomic_DNA"/>
</dbReference>
<accession>A0A4U8UJD5</accession>
<feature type="chain" id="PRO_5021006355" description="UPAR/Ly6 domain-containing protein" evidence="1">
    <location>
        <begin position="20"/>
        <end position="130"/>
    </location>
</feature>
<keyword evidence="3" id="KW-1185">Reference proteome</keyword>